<sequence>MSPAGGTGSPSPYIAGTDDPIHGTRFNDSFDDAFAASEPCEYNNNSPDTLQSLDAARKGDGQSDLTTFEFTGSPNDGSFHEYSSDSAESSKREEQTPPEISDAVMDGILDPAMEWPEPDSF</sequence>
<organism evidence="2 3">
    <name type="scientific">Bionectria ochroleuca</name>
    <name type="common">Gliocladium roseum</name>
    <dbReference type="NCBI Taxonomy" id="29856"/>
    <lineage>
        <taxon>Eukaryota</taxon>
        <taxon>Fungi</taxon>
        <taxon>Dikarya</taxon>
        <taxon>Ascomycota</taxon>
        <taxon>Pezizomycotina</taxon>
        <taxon>Sordariomycetes</taxon>
        <taxon>Hypocreomycetidae</taxon>
        <taxon>Hypocreales</taxon>
        <taxon>Bionectriaceae</taxon>
        <taxon>Clonostachys</taxon>
    </lineage>
</organism>
<dbReference type="EMBL" id="JADCTT010000004">
    <property type="protein sequence ID" value="KAF9753910.1"/>
    <property type="molecule type" value="Genomic_DNA"/>
</dbReference>
<feature type="compositionally biased region" description="Basic and acidic residues" evidence="1">
    <location>
        <begin position="78"/>
        <end position="95"/>
    </location>
</feature>
<accession>A0A8H7NDP6</accession>
<comment type="caution">
    <text evidence="2">The sequence shown here is derived from an EMBL/GenBank/DDBJ whole genome shotgun (WGS) entry which is preliminary data.</text>
</comment>
<dbReference type="Proteomes" id="UP000616885">
    <property type="component" value="Unassembled WGS sequence"/>
</dbReference>
<evidence type="ECO:0000313" key="3">
    <source>
        <dbReference type="Proteomes" id="UP000616885"/>
    </source>
</evidence>
<dbReference type="AlphaFoldDB" id="A0A8H7NDP6"/>
<proteinExistence type="predicted"/>
<evidence type="ECO:0000256" key="1">
    <source>
        <dbReference type="SAM" id="MobiDB-lite"/>
    </source>
</evidence>
<feature type="region of interest" description="Disordered" evidence="1">
    <location>
        <begin position="1"/>
        <end position="121"/>
    </location>
</feature>
<gene>
    <name evidence="2" type="ORF">IM811_012668</name>
</gene>
<feature type="compositionally biased region" description="Polar residues" evidence="1">
    <location>
        <begin position="42"/>
        <end position="52"/>
    </location>
</feature>
<feature type="compositionally biased region" description="Polar residues" evidence="1">
    <location>
        <begin position="63"/>
        <end position="76"/>
    </location>
</feature>
<reference evidence="2" key="1">
    <citation type="submission" date="2020-10" db="EMBL/GenBank/DDBJ databases">
        <title>High-Quality Genome Resource of Clonostachys rosea strain S41 by Oxford Nanopore Long-Read Sequencing.</title>
        <authorList>
            <person name="Wang H."/>
        </authorList>
    </citation>
    <scope>NUCLEOTIDE SEQUENCE</scope>
    <source>
        <strain evidence="2">S41</strain>
    </source>
</reference>
<protein>
    <submittedName>
        <fullName evidence="2">Uncharacterized protein</fullName>
    </submittedName>
</protein>
<evidence type="ECO:0000313" key="2">
    <source>
        <dbReference type="EMBL" id="KAF9753910.1"/>
    </source>
</evidence>
<name>A0A8H7NDP6_BIOOC</name>